<organism evidence="2 3">
    <name type="scientific">Gigaspora rosea</name>
    <dbReference type="NCBI Taxonomy" id="44941"/>
    <lineage>
        <taxon>Eukaryota</taxon>
        <taxon>Fungi</taxon>
        <taxon>Fungi incertae sedis</taxon>
        <taxon>Mucoromycota</taxon>
        <taxon>Glomeromycotina</taxon>
        <taxon>Glomeromycetes</taxon>
        <taxon>Diversisporales</taxon>
        <taxon>Gigasporaceae</taxon>
        <taxon>Gigaspora</taxon>
    </lineage>
</organism>
<comment type="caution">
    <text evidence="2">The sequence shown here is derived from an EMBL/GenBank/DDBJ whole genome shotgun (WGS) entry which is preliminary data.</text>
</comment>
<protein>
    <submittedName>
        <fullName evidence="2">Uncharacterized protein</fullName>
    </submittedName>
</protein>
<evidence type="ECO:0000256" key="1">
    <source>
        <dbReference type="SAM" id="SignalP"/>
    </source>
</evidence>
<dbReference type="AlphaFoldDB" id="A0A397VPV3"/>
<name>A0A397VPV3_9GLOM</name>
<feature type="chain" id="PRO_5017365216" evidence="1">
    <location>
        <begin position="29"/>
        <end position="460"/>
    </location>
</feature>
<evidence type="ECO:0000313" key="2">
    <source>
        <dbReference type="EMBL" id="RIB21226.1"/>
    </source>
</evidence>
<dbReference type="Proteomes" id="UP000266673">
    <property type="component" value="Unassembled WGS sequence"/>
</dbReference>
<keyword evidence="1" id="KW-0732">Signal</keyword>
<dbReference type="EMBL" id="QKWP01000372">
    <property type="protein sequence ID" value="RIB21226.1"/>
    <property type="molecule type" value="Genomic_DNA"/>
</dbReference>
<proteinExistence type="predicted"/>
<accession>A0A397VPV3</accession>
<dbReference type="OrthoDB" id="2318104at2759"/>
<keyword evidence="3" id="KW-1185">Reference proteome</keyword>
<feature type="signal peptide" evidence="1">
    <location>
        <begin position="1"/>
        <end position="28"/>
    </location>
</feature>
<evidence type="ECO:0000313" key="3">
    <source>
        <dbReference type="Proteomes" id="UP000266673"/>
    </source>
</evidence>
<sequence>MSTQSTLSFRLNACPICLVCLICTETYGENCSCQQKDLNKKHKKGSDYMISFHNKYFTRIGANKKKVRYEPEFIDWIKNNVSQIIIPNNQDFINICQSCIENYNQRNQSQKENQNESNDEITATQSEIITPIEQAKTFITLVCFDRFEKPHKKLDGALAIPYDLDSVKSFGDVEENILSRTLPEQWGRIKLGHICYQTSKTMKADHYDLKSDGAIIAFISEIKCKKNLQLCVYQENDEITRASKRIRTLETESDTMNTLNNIKKKLYDNLPSCDIHVQGCLISDNGKHLKLDGDLITLWARAILIKMQGVDELTPPNIPSFDKNKYRYPTSKRSLSEVHSESLIDTTMQSTTNSTVQSVTNSAAISTAARSTLYLTLHTKKKSPLKSNIYITNNMTFQNLLNYVFPNGPPSGKRFIIKSSLEIGGQLFLPDQIINQVFKEAYSHIWIDLEDVEVKLDDLF</sequence>
<gene>
    <name evidence="2" type="ORF">C2G38_2244072</name>
</gene>
<reference evidence="2 3" key="1">
    <citation type="submission" date="2018-06" db="EMBL/GenBank/DDBJ databases">
        <title>Comparative genomics reveals the genomic features of Rhizophagus irregularis, R. cerebriforme, R. diaphanum and Gigaspora rosea, and their symbiotic lifestyle signature.</title>
        <authorList>
            <person name="Morin E."/>
            <person name="San Clemente H."/>
            <person name="Chen E.C.H."/>
            <person name="De La Providencia I."/>
            <person name="Hainaut M."/>
            <person name="Kuo A."/>
            <person name="Kohler A."/>
            <person name="Murat C."/>
            <person name="Tang N."/>
            <person name="Roy S."/>
            <person name="Loubradou J."/>
            <person name="Henrissat B."/>
            <person name="Grigoriev I.V."/>
            <person name="Corradi N."/>
            <person name="Roux C."/>
            <person name="Martin F.M."/>
        </authorList>
    </citation>
    <scope>NUCLEOTIDE SEQUENCE [LARGE SCALE GENOMIC DNA]</scope>
    <source>
        <strain evidence="2 3">DAOM 194757</strain>
    </source>
</reference>